<gene>
    <name evidence="3" type="ORF">Geu3261_0090_026</name>
</gene>
<dbReference type="SUPFAM" id="SSF47413">
    <property type="entry name" value="lambda repressor-like DNA-binding domains"/>
    <property type="match status" value="1"/>
</dbReference>
<dbReference type="Gene3D" id="1.10.260.40">
    <property type="entry name" value="lambda repressor-like DNA-binding domains"/>
    <property type="match status" value="1"/>
</dbReference>
<feature type="domain" description="HTH cro/C1-type" evidence="2">
    <location>
        <begin position="9"/>
        <end position="63"/>
    </location>
</feature>
<dbReference type="CDD" id="cd00093">
    <property type="entry name" value="HTH_XRE"/>
    <property type="match status" value="1"/>
</dbReference>
<accession>A0A0D6Q111</accession>
<evidence type="ECO:0000256" key="1">
    <source>
        <dbReference type="ARBA" id="ARBA00023125"/>
    </source>
</evidence>
<organism evidence="3 4">
    <name type="scientific">Komagataeibacter europaeus NBRC 3261</name>
    <dbReference type="NCBI Taxonomy" id="1234669"/>
    <lineage>
        <taxon>Bacteria</taxon>
        <taxon>Pseudomonadati</taxon>
        <taxon>Pseudomonadota</taxon>
        <taxon>Alphaproteobacteria</taxon>
        <taxon>Acetobacterales</taxon>
        <taxon>Acetobacteraceae</taxon>
        <taxon>Komagataeibacter</taxon>
    </lineage>
</organism>
<dbReference type="Pfam" id="PF01381">
    <property type="entry name" value="HTH_3"/>
    <property type="match status" value="1"/>
</dbReference>
<name>A0A0D6Q111_KOMEU</name>
<evidence type="ECO:0000259" key="2">
    <source>
        <dbReference type="PROSITE" id="PS50943"/>
    </source>
</evidence>
<dbReference type="AlphaFoldDB" id="A0A0D6Q111"/>
<keyword evidence="1" id="KW-0238">DNA-binding</keyword>
<dbReference type="Proteomes" id="UP000032675">
    <property type="component" value="Unassembled WGS sequence"/>
</dbReference>
<evidence type="ECO:0000313" key="4">
    <source>
        <dbReference type="Proteomes" id="UP000032675"/>
    </source>
</evidence>
<dbReference type="PANTHER" id="PTHR46558:SF14">
    <property type="entry name" value="HTH-TYPE TRANSCRIPTIONAL REGULATOR ANSR"/>
    <property type="match status" value="1"/>
</dbReference>
<dbReference type="EMBL" id="BANI01000083">
    <property type="protein sequence ID" value="GAN96680.1"/>
    <property type="molecule type" value="Genomic_DNA"/>
</dbReference>
<dbReference type="InterPro" id="IPR001387">
    <property type="entry name" value="Cro/C1-type_HTH"/>
</dbReference>
<dbReference type="PANTHER" id="PTHR46558">
    <property type="entry name" value="TRACRIPTIONAL REGULATORY PROTEIN-RELATED-RELATED"/>
    <property type="match status" value="1"/>
</dbReference>
<dbReference type="RefSeq" id="WP_052957788.1">
    <property type="nucleotide sequence ID" value="NZ_BANI01000083.1"/>
</dbReference>
<proteinExistence type="predicted"/>
<dbReference type="SMART" id="SM00530">
    <property type="entry name" value="HTH_XRE"/>
    <property type="match status" value="1"/>
</dbReference>
<evidence type="ECO:0000313" key="3">
    <source>
        <dbReference type="EMBL" id="GAN96680.1"/>
    </source>
</evidence>
<dbReference type="GO" id="GO:0003677">
    <property type="term" value="F:DNA binding"/>
    <property type="evidence" value="ECO:0007669"/>
    <property type="project" value="UniProtKB-KW"/>
</dbReference>
<sequence>MSDTVGSRLRRLRMTKKLKQADVAEAVGIARPYLSDLESGKKDGSFRTVGALADFFDVSLDYLYRGIEAPFPGAEKHCSPPYTAEEFAMIELWREMDEEQRGLLLGFLAKSVRASVA</sequence>
<comment type="caution">
    <text evidence="3">The sequence shown here is derived from an EMBL/GenBank/DDBJ whole genome shotgun (WGS) entry which is preliminary data.</text>
</comment>
<protein>
    <submittedName>
        <fullName evidence="3">Transcriptional regulator XRE</fullName>
    </submittedName>
</protein>
<dbReference type="InterPro" id="IPR010982">
    <property type="entry name" value="Lambda_DNA-bd_dom_sf"/>
</dbReference>
<dbReference type="PROSITE" id="PS50943">
    <property type="entry name" value="HTH_CROC1"/>
    <property type="match status" value="1"/>
</dbReference>
<reference evidence="3 4" key="1">
    <citation type="submission" date="2012-11" db="EMBL/GenBank/DDBJ databases">
        <title>Whole genome sequence of Gluconacetobacter europaeus NBRC3261.</title>
        <authorList>
            <person name="Azuma Y."/>
            <person name="Higashiura N."/>
            <person name="Hirakawa H."/>
            <person name="Matsushita K."/>
        </authorList>
    </citation>
    <scope>NUCLEOTIDE SEQUENCE [LARGE SCALE GENOMIC DNA]</scope>
    <source>
        <strain evidence="3 4">NBRC 3261</strain>
    </source>
</reference>